<gene>
    <name evidence="2" type="ORF">BLM47_06895</name>
</gene>
<dbReference type="Proteomes" id="UP000243688">
    <property type="component" value="Unassembled WGS sequence"/>
</dbReference>
<evidence type="ECO:0000313" key="3">
    <source>
        <dbReference type="Proteomes" id="UP000243688"/>
    </source>
</evidence>
<dbReference type="EMBL" id="MOXJ01000014">
    <property type="protein sequence ID" value="PDO10456.1"/>
    <property type="molecule type" value="Genomic_DNA"/>
</dbReference>
<organism evidence="2 3">
    <name type="scientific">Candidatus Reconcilbacillus cellulovorans</name>
    <dbReference type="NCBI Taxonomy" id="1906605"/>
    <lineage>
        <taxon>Bacteria</taxon>
        <taxon>Bacillati</taxon>
        <taxon>Bacillota</taxon>
        <taxon>Bacilli</taxon>
        <taxon>Bacillales</taxon>
        <taxon>Paenibacillaceae</taxon>
        <taxon>Candidatus Reconcilbacillus</taxon>
    </lineage>
</organism>
<accession>A0A2A6E0W5</accession>
<sequence length="125" mass="13072">MTPAGRKGWIRFRFRNRVEAEAAADTLRELEYDVRFGGRDDDGPTVAVDIAGRDLQSALEIAQIHGGEFAGRDDAAADAAARGADGTAVRHAGAAPAESGNEEGPVQRSDPSGGDYDGFEAGVRA</sequence>
<reference evidence="2 3" key="1">
    <citation type="submission" date="2016-12" db="EMBL/GenBank/DDBJ databases">
        <title>Candidatus Reconcilibacillus cellulovorans genome.</title>
        <authorList>
            <person name="Kolinko S."/>
            <person name="Wu Y.-W."/>
            <person name="Tachea F."/>
            <person name="Denzel E."/>
            <person name="Hiras J."/>
            <person name="Baecker N."/>
            <person name="Chan L.J."/>
            <person name="Eichorst S.A."/>
            <person name="Frey D."/>
            <person name="Adams P.D."/>
            <person name="Pray T."/>
            <person name="Tanjore D."/>
            <person name="Petzold C.J."/>
            <person name="Gladden J.M."/>
            <person name="Simmons B.A."/>
            <person name="Singer S.W."/>
        </authorList>
    </citation>
    <scope>NUCLEOTIDE SEQUENCE [LARGE SCALE GENOMIC DNA]</scope>
    <source>
        <strain evidence="2">JTherm</strain>
    </source>
</reference>
<protein>
    <submittedName>
        <fullName evidence="2">Uncharacterized protein</fullName>
    </submittedName>
</protein>
<name>A0A2A6E0W5_9BACL</name>
<evidence type="ECO:0000256" key="1">
    <source>
        <dbReference type="SAM" id="MobiDB-lite"/>
    </source>
</evidence>
<proteinExistence type="predicted"/>
<comment type="caution">
    <text evidence="2">The sequence shown here is derived from an EMBL/GenBank/DDBJ whole genome shotgun (WGS) entry which is preliminary data.</text>
</comment>
<dbReference type="AlphaFoldDB" id="A0A2A6E0W5"/>
<feature type="region of interest" description="Disordered" evidence="1">
    <location>
        <begin position="79"/>
        <end position="125"/>
    </location>
</feature>
<evidence type="ECO:0000313" key="2">
    <source>
        <dbReference type="EMBL" id="PDO10456.1"/>
    </source>
</evidence>